<reference evidence="2 3" key="1">
    <citation type="submission" date="2015-03" db="EMBL/GenBank/DDBJ databases">
        <authorList>
            <person name="Murphy D."/>
        </authorList>
    </citation>
    <scope>NUCLEOTIDE SEQUENCE [LARGE SCALE GENOMIC DNA]</scope>
    <source>
        <strain evidence="2 3">OL-4</strain>
    </source>
</reference>
<dbReference type="Proteomes" id="UP000045545">
    <property type="component" value="Unassembled WGS sequence"/>
</dbReference>
<feature type="chain" id="PRO_5002419017" evidence="1">
    <location>
        <begin position="28"/>
        <end position="258"/>
    </location>
</feature>
<dbReference type="RefSeq" id="WP_046498798.1">
    <property type="nucleotide sequence ID" value="NZ_CGIH01000038.1"/>
</dbReference>
<evidence type="ECO:0000313" key="3">
    <source>
        <dbReference type="Proteomes" id="UP000045545"/>
    </source>
</evidence>
<dbReference type="STRING" id="690567.2183"/>
<accession>A0A0E4C991</accession>
<protein>
    <submittedName>
        <fullName evidence="2">Uncharacterized</fullName>
    </submittedName>
</protein>
<gene>
    <name evidence="2" type="ORF">2183</name>
</gene>
<name>A0A0E4C991_9FIRM</name>
<sequence>MLKSKKIVSMLLAMVMVLSIGCLSASAEEIEDLAIENAINFVDTTFSDFADPESYKEDLIATNADELKKFIQDKRKIMNLKQELSGRKIVLQSREILDTKVTKLDDSYEVLLNINYIYIDGDLKSSLNAGYKIILGKDDLNEFKVIAAMSNDLSSGSLINATIAQSAADLNLEFQLNTQTKASYDYNTVEENIKNYFKDVQKENDGLIAEATEDNKSVQSFHTFTSSERAGMRTYQDNWWNGFNPAYANFTDWGRGLH</sequence>
<organism evidence="2 3">
    <name type="scientific">Syntrophomonas zehnderi OL-4</name>
    <dbReference type="NCBI Taxonomy" id="690567"/>
    <lineage>
        <taxon>Bacteria</taxon>
        <taxon>Bacillati</taxon>
        <taxon>Bacillota</taxon>
        <taxon>Clostridia</taxon>
        <taxon>Eubacteriales</taxon>
        <taxon>Syntrophomonadaceae</taxon>
        <taxon>Syntrophomonas</taxon>
    </lineage>
</organism>
<dbReference type="EMBL" id="CGIH01000038">
    <property type="protein sequence ID" value="CFX91447.1"/>
    <property type="molecule type" value="Genomic_DNA"/>
</dbReference>
<keyword evidence="1" id="KW-0732">Signal</keyword>
<dbReference type="OrthoDB" id="9812429at2"/>
<dbReference type="AlphaFoldDB" id="A0A0E4C991"/>
<feature type="signal peptide" evidence="1">
    <location>
        <begin position="1"/>
        <end position="27"/>
    </location>
</feature>
<keyword evidence="3" id="KW-1185">Reference proteome</keyword>
<dbReference type="PROSITE" id="PS51257">
    <property type="entry name" value="PROKAR_LIPOPROTEIN"/>
    <property type="match status" value="1"/>
</dbReference>
<evidence type="ECO:0000256" key="1">
    <source>
        <dbReference type="SAM" id="SignalP"/>
    </source>
</evidence>
<proteinExistence type="predicted"/>
<evidence type="ECO:0000313" key="2">
    <source>
        <dbReference type="EMBL" id="CFX91447.1"/>
    </source>
</evidence>